<keyword evidence="2 5" id="KW-0808">Transferase</keyword>
<evidence type="ECO:0000256" key="4">
    <source>
        <dbReference type="SAM" id="MobiDB-lite"/>
    </source>
</evidence>
<dbReference type="InterPro" id="IPR007041">
    <property type="entry name" value="Arg_succinylTrfase_AstA/AruG"/>
</dbReference>
<proteinExistence type="predicted"/>
<reference evidence="5 6" key="1">
    <citation type="submission" date="2018-01" db="EMBL/GenBank/DDBJ databases">
        <title>Complete genome sequences of the type strains of Marinobacter flavimaris and Marinobacter maroccanus.</title>
        <authorList>
            <person name="Palau M."/>
            <person name="Boujida N."/>
            <person name="Manresa A."/>
            <person name="Minana-Galbis D."/>
        </authorList>
    </citation>
    <scope>NUCLEOTIDE SEQUENCE [LARGE SCALE GENOMIC DNA]</scope>
    <source>
        <strain evidence="5 6">N4</strain>
    </source>
</reference>
<sequence>MLRTLAMLIRPITPKDLDALVQIAYESGPGFTSLMPDRDALSRKIDHSVESFARTVTKPRDEHYLFVLEDSTTGDIMGTTGIEAAAGVSRPLVHFRRNAVVHHAEDRQKRHTEESLTRCQHYTGCTEVCSLYLRPQFRRSNAGKLLSRVRFLFMALHPERFADTVIAEMRGVSDSSGQSPFWDWLKHHVADLDFMSATQLAGCGQSGFIEQFIPAKPLYTRQMTSEARAVIGQVHEDTRAARHMLEREGFRHRGFVDLLDGGPTLECARSDIASVRETLLASAVLRGRPQNPTDDSGETCKSAIVANTGCSEFRATVTSQVWPAPDSCDLVLEEQLARQLDLVDGSLACCLPLGQTSQQSQGRQPPRQEPATEEIRYAY</sequence>
<dbReference type="GO" id="GO:0008791">
    <property type="term" value="F:arginine N-succinyltransferase activity"/>
    <property type="evidence" value="ECO:0007669"/>
    <property type="project" value="InterPro"/>
</dbReference>
<gene>
    <name evidence="5" type="ORF">KEHDKFFH_00300</name>
</gene>
<protein>
    <submittedName>
        <fullName evidence="5">Arginine N-succinyltransferase</fullName>
    </submittedName>
</protein>
<evidence type="ECO:0000256" key="1">
    <source>
        <dbReference type="ARBA" id="ARBA00022503"/>
    </source>
</evidence>
<evidence type="ECO:0000256" key="2">
    <source>
        <dbReference type="ARBA" id="ARBA00022679"/>
    </source>
</evidence>
<dbReference type="SUPFAM" id="SSF55729">
    <property type="entry name" value="Acyl-CoA N-acyltransferases (Nat)"/>
    <property type="match status" value="1"/>
</dbReference>
<dbReference type="InterPro" id="IPR016181">
    <property type="entry name" value="Acyl_CoA_acyltransferase"/>
</dbReference>
<dbReference type="PANTHER" id="PTHR30420">
    <property type="entry name" value="N-SUCCINYLARGININE DIHYDROLASE"/>
    <property type="match status" value="1"/>
</dbReference>
<keyword evidence="1" id="KW-0056">Arginine metabolism</keyword>
<dbReference type="OrthoDB" id="21121at2"/>
<accession>A0A2S5ZEI0</accession>
<evidence type="ECO:0000313" key="6">
    <source>
        <dbReference type="Proteomes" id="UP000239917"/>
    </source>
</evidence>
<name>A0A2S5ZEI0_9GAMM</name>
<feature type="region of interest" description="Disordered" evidence="4">
    <location>
        <begin position="356"/>
        <end position="379"/>
    </location>
</feature>
<dbReference type="EMBL" id="PSSX01000001">
    <property type="protein sequence ID" value="PPI85797.1"/>
    <property type="molecule type" value="Genomic_DNA"/>
</dbReference>
<dbReference type="PANTHER" id="PTHR30420:SF1">
    <property type="entry name" value="ARGININE N-SUCCINYLTRANSFERASE"/>
    <property type="match status" value="1"/>
</dbReference>
<dbReference type="AlphaFoldDB" id="A0A2S5ZEI0"/>
<dbReference type="Gene3D" id="3.40.630.30">
    <property type="match status" value="1"/>
</dbReference>
<feature type="compositionally biased region" description="Low complexity" evidence="4">
    <location>
        <begin position="356"/>
        <end position="365"/>
    </location>
</feature>
<keyword evidence="6" id="KW-1185">Reference proteome</keyword>
<comment type="caution">
    <text evidence="5">The sequence shown here is derived from an EMBL/GenBank/DDBJ whole genome shotgun (WGS) entry which is preliminary data.</text>
</comment>
<evidence type="ECO:0000256" key="3">
    <source>
        <dbReference type="ARBA" id="ARBA00023315"/>
    </source>
</evidence>
<keyword evidence="3" id="KW-0012">Acyltransferase</keyword>
<evidence type="ECO:0000313" key="5">
    <source>
        <dbReference type="EMBL" id="PPI85797.1"/>
    </source>
</evidence>
<dbReference type="Proteomes" id="UP000239917">
    <property type="component" value="Unassembled WGS sequence"/>
</dbReference>
<organism evidence="5 6">
    <name type="scientific">Marinobacter maroccanus</name>
    <dbReference type="NCBI Taxonomy" id="2055143"/>
    <lineage>
        <taxon>Bacteria</taxon>
        <taxon>Pseudomonadati</taxon>
        <taxon>Pseudomonadota</taxon>
        <taxon>Gammaproteobacteria</taxon>
        <taxon>Pseudomonadales</taxon>
        <taxon>Marinobacteraceae</taxon>
        <taxon>Marinobacter</taxon>
    </lineage>
</organism>
<dbReference type="GO" id="GO:0006527">
    <property type="term" value="P:L-arginine catabolic process"/>
    <property type="evidence" value="ECO:0007669"/>
    <property type="project" value="InterPro"/>
</dbReference>
<dbReference type="NCBIfam" id="TIGR03243">
    <property type="entry name" value="arg_catab_AOST"/>
    <property type="match status" value="1"/>
</dbReference>
<dbReference type="Pfam" id="PF04958">
    <property type="entry name" value="AstA"/>
    <property type="match status" value="1"/>
</dbReference>